<keyword evidence="5" id="KW-1185">Reference proteome</keyword>
<evidence type="ECO:0000259" key="2">
    <source>
        <dbReference type="Pfam" id="PF01048"/>
    </source>
</evidence>
<dbReference type="EMBL" id="CABFNS010000833">
    <property type="protein sequence ID" value="VUC31587.1"/>
    <property type="molecule type" value="Genomic_DNA"/>
</dbReference>
<feature type="compositionally biased region" description="Polar residues" evidence="1">
    <location>
        <begin position="317"/>
        <end position="332"/>
    </location>
</feature>
<dbReference type="InterPro" id="IPR035994">
    <property type="entry name" value="Nucleoside_phosphorylase_sf"/>
</dbReference>
<proteinExistence type="predicted"/>
<evidence type="ECO:0000256" key="1">
    <source>
        <dbReference type="SAM" id="MobiDB-lite"/>
    </source>
</evidence>
<dbReference type="InterPro" id="IPR053137">
    <property type="entry name" value="NLR-like"/>
</dbReference>
<protein>
    <recommendedName>
        <fullName evidence="6">Nucleoside phosphorylase domain-containing protein</fullName>
    </recommendedName>
</protein>
<evidence type="ECO:0000313" key="4">
    <source>
        <dbReference type="EMBL" id="VUC31587.1"/>
    </source>
</evidence>
<dbReference type="Pfam" id="PF24476">
    <property type="entry name" value="DUF7580"/>
    <property type="match status" value="1"/>
</dbReference>
<feature type="domain" description="DUF7580" evidence="3">
    <location>
        <begin position="86"/>
        <end position="290"/>
    </location>
</feature>
<dbReference type="InterPro" id="IPR056002">
    <property type="entry name" value="DUF7580"/>
</dbReference>
<dbReference type="Pfam" id="PF01048">
    <property type="entry name" value="PNP_UDP_1"/>
    <property type="match status" value="1"/>
</dbReference>
<dbReference type="PANTHER" id="PTHR46082:SF6">
    <property type="entry name" value="AAA+ ATPASE DOMAIN-CONTAINING PROTEIN-RELATED"/>
    <property type="match status" value="1"/>
</dbReference>
<name>A0ABY6UN37_BIOOC</name>
<reference evidence="4 5" key="1">
    <citation type="submission" date="2019-06" db="EMBL/GenBank/DDBJ databases">
        <authorList>
            <person name="Broberg M."/>
        </authorList>
    </citation>
    <scope>NUCLEOTIDE SEQUENCE [LARGE SCALE GENOMIC DNA]</scope>
</reference>
<evidence type="ECO:0000259" key="3">
    <source>
        <dbReference type="Pfam" id="PF24476"/>
    </source>
</evidence>
<accession>A0ABY6UN37</accession>
<feature type="domain" description="Nucleoside phosphorylase" evidence="2">
    <location>
        <begin position="388"/>
        <end position="685"/>
    </location>
</feature>
<sequence length="696" mass="77693">MDGGKISVSRFQRMLYALDIGAELLADLTLRAAGRRVAFADEISHPPIRNPPKRLYRFCEIMRCDDDGSRISLKLEDGVLVRLGAEALKHHLCQGKDVSLADVLTRYTLSIKEKLALSYVISLAFWQYYGSPLMHRAWNSHTVWFMHERDPRDASESLPLRVYISFYPEITECEFDAFELAPQVELAHRCPRIQSLATLLLEIGLNEPFRCMTFDRHVTNLNYRYAAALKNLEDLKSTKWDFSYQSVFTNAVEQCLKFDGLMGKQLSSDNTDSHAYRREMLYRLVVSPLKWLIIDESKCYLSNKRVLSGPILDTDSHTNGNSTSATIKKSLDQSSLKPGLAIRTHLPINDHSSTKDQPAANESKSYLSTTLRQPGKWKRPTHQRDFGIAILCALPIEANAIEALFDEYWDDDWPCYSKAAGDSNTYTTGSIGPHNVVLIHMPSMGKGSAASVAANCRVSFPGIRLAIVVGVCGIVPYVPGTKDEIILGDVIVSDGIIQYDLGRRLPDRFERKDTLLDSLGRPNNEIRGVLAKLRGNRSRGMLLSNMNAYLNELRKDAALKAEYPGTQNDKLFGEVCNHATSSMACQASGCRRDQPVSRSRLDQDAPQPAVHFGLIASGDTVMKSREERDSISQRENVVGFEMEGAGVWDIFPCVVIKGACDYADSHKTKVFQPYAAATAASCAKAFLKNWVPSGRD</sequence>
<feature type="region of interest" description="Disordered" evidence="1">
    <location>
        <begin position="313"/>
        <end position="332"/>
    </location>
</feature>
<dbReference type="Proteomes" id="UP000766486">
    <property type="component" value="Unassembled WGS sequence"/>
</dbReference>
<dbReference type="SUPFAM" id="SSF53167">
    <property type="entry name" value="Purine and uridine phosphorylases"/>
    <property type="match status" value="1"/>
</dbReference>
<comment type="caution">
    <text evidence="4">The sequence shown here is derived from an EMBL/GenBank/DDBJ whole genome shotgun (WGS) entry which is preliminary data.</text>
</comment>
<dbReference type="Gene3D" id="3.40.50.1580">
    <property type="entry name" value="Nucleoside phosphorylase domain"/>
    <property type="match status" value="1"/>
</dbReference>
<dbReference type="InterPro" id="IPR000845">
    <property type="entry name" value="Nucleoside_phosphorylase_d"/>
</dbReference>
<feature type="compositionally biased region" description="Polar residues" evidence="1">
    <location>
        <begin position="360"/>
        <end position="372"/>
    </location>
</feature>
<feature type="region of interest" description="Disordered" evidence="1">
    <location>
        <begin position="347"/>
        <end position="378"/>
    </location>
</feature>
<evidence type="ECO:0000313" key="5">
    <source>
        <dbReference type="Proteomes" id="UP000766486"/>
    </source>
</evidence>
<gene>
    <name evidence="4" type="ORF">CLO192961_LOCUS305584</name>
</gene>
<organism evidence="4 5">
    <name type="scientific">Bionectria ochroleuca</name>
    <name type="common">Gliocladium roseum</name>
    <dbReference type="NCBI Taxonomy" id="29856"/>
    <lineage>
        <taxon>Eukaryota</taxon>
        <taxon>Fungi</taxon>
        <taxon>Dikarya</taxon>
        <taxon>Ascomycota</taxon>
        <taxon>Pezizomycotina</taxon>
        <taxon>Sordariomycetes</taxon>
        <taxon>Hypocreomycetidae</taxon>
        <taxon>Hypocreales</taxon>
        <taxon>Bionectriaceae</taxon>
        <taxon>Clonostachys</taxon>
    </lineage>
</organism>
<dbReference type="PANTHER" id="PTHR46082">
    <property type="entry name" value="ATP/GTP-BINDING PROTEIN-RELATED"/>
    <property type="match status" value="1"/>
</dbReference>
<evidence type="ECO:0008006" key="6">
    <source>
        <dbReference type="Google" id="ProtNLM"/>
    </source>
</evidence>